<organism evidence="1">
    <name type="scientific">marine sediment metagenome</name>
    <dbReference type="NCBI Taxonomy" id="412755"/>
    <lineage>
        <taxon>unclassified sequences</taxon>
        <taxon>metagenomes</taxon>
        <taxon>ecological metagenomes</taxon>
    </lineage>
</organism>
<dbReference type="AlphaFoldDB" id="X1LDJ8"/>
<accession>X1LDJ8</accession>
<protein>
    <submittedName>
        <fullName evidence="1">Uncharacterized protein</fullName>
    </submittedName>
</protein>
<sequence length="35" mass="3982">SGARKAPQPLFIFTPLSFRIARQRKSGTHNPDSWL</sequence>
<feature type="non-terminal residue" evidence="1">
    <location>
        <position position="1"/>
    </location>
</feature>
<proteinExistence type="predicted"/>
<reference evidence="1" key="1">
    <citation type="journal article" date="2014" name="Front. Microbiol.">
        <title>High frequency of phylogenetically diverse reductive dehalogenase-homologous genes in deep subseafloor sedimentary metagenomes.</title>
        <authorList>
            <person name="Kawai M."/>
            <person name="Futagami T."/>
            <person name="Toyoda A."/>
            <person name="Takaki Y."/>
            <person name="Nishi S."/>
            <person name="Hori S."/>
            <person name="Arai W."/>
            <person name="Tsubouchi T."/>
            <person name="Morono Y."/>
            <person name="Uchiyama I."/>
            <person name="Ito T."/>
            <person name="Fujiyama A."/>
            <person name="Inagaki F."/>
            <person name="Takami H."/>
        </authorList>
    </citation>
    <scope>NUCLEOTIDE SEQUENCE</scope>
    <source>
        <strain evidence="1">Expedition CK06-06</strain>
    </source>
</reference>
<dbReference type="EMBL" id="BARU01047586">
    <property type="protein sequence ID" value="GAI00465.1"/>
    <property type="molecule type" value="Genomic_DNA"/>
</dbReference>
<name>X1LDJ8_9ZZZZ</name>
<evidence type="ECO:0000313" key="1">
    <source>
        <dbReference type="EMBL" id="GAI00465.1"/>
    </source>
</evidence>
<gene>
    <name evidence="1" type="ORF">S03H2_71227</name>
</gene>
<comment type="caution">
    <text evidence="1">The sequence shown here is derived from an EMBL/GenBank/DDBJ whole genome shotgun (WGS) entry which is preliminary data.</text>
</comment>